<dbReference type="Proteomes" id="UP001183629">
    <property type="component" value="Unassembled WGS sequence"/>
</dbReference>
<dbReference type="EMBL" id="JAVDYC010000001">
    <property type="protein sequence ID" value="MDR7321357.1"/>
    <property type="molecule type" value="Genomic_DNA"/>
</dbReference>
<dbReference type="RefSeq" id="WP_310410319.1">
    <property type="nucleotide sequence ID" value="NZ_JAVDYC010000001.1"/>
</dbReference>
<protein>
    <submittedName>
        <fullName evidence="1">Uncharacterized protein</fullName>
    </submittedName>
</protein>
<proteinExistence type="predicted"/>
<dbReference type="AlphaFoldDB" id="A0AAE4CRB0"/>
<accession>A0AAE4CRB0</accession>
<gene>
    <name evidence="1" type="ORF">J2S44_001607</name>
</gene>
<comment type="caution">
    <text evidence="1">The sequence shown here is derived from an EMBL/GenBank/DDBJ whole genome shotgun (WGS) entry which is preliminary data.</text>
</comment>
<organism evidence="1 2">
    <name type="scientific">Catenuloplanes niger</name>
    <dbReference type="NCBI Taxonomy" id="587534"/>
    <lineage>
        <taxon>Bacteria</taxon>
        <taxon>Bacillati</taxon>
        <taxon>Actinomycetota</taxon>
        <taxon>Actinomycetes</taxon>
        <taxon>Micromonosporales</taxon>
        <taxon>Micromonosporaceae</taxon>
        <taxon>Catenuloplanes</taxon>
    </lineage>
</organism>
<sequence>MTKMQLYAAARIEWYLLVEPDATDPTRITMWLFRLHGDHYVEHATAGPGQALVSAEPFSIDIATESLILKR</sequence>
<name>A0AAE4CRB0_9ACTN</name>
<evidence type="ECO:0000313" key="2">
    <source>
        <dbReference type="Proteomes" id="UP001183629"/>
    </source>
</evidence>
<evidence type="ECO:0000313" key="1">
    <source>
        <dbReference type="EMBL" id="MDR7321357.1"/>
    </source>
</evidence>
<reference evidence="1 2" key="1">
    <citation type="submission" date="2023-07" db="EMBL/GenBank/DDBJ databases">
        <title>Sequencing the genomes of 1000 actinobacteria strains.</title>
        <authorList>
            <person name="Klenk H.-P."/>
        </authorList>
    </citation>
    <scope>NUCLEOTIDE SEQUENCE [LARGE SCALE GENOMIC DNA]</scope>
    <source>
        <strain evidence="1 2">DSM 44711</strain>
    </source>
</reference>
<keyword evidence="2" id="KW-1185">Reference proteome</keyword>